<evidence type="ECO:0000256" key="8">
    <source>
        <dbReference type="PROSITE-ProRule" id="PRU00175"/>
    </source>
</evidence>
<feature type="domain" description="RING-type" evidence="10">
    <location>
        <begin position="184"/>
        <end position="225"/>
    </location>
</feature>
<dbReference type="PANTHER" id="PTHR46463">
    <property type="entry name" value="ZINC FINGER, RING/FYVE/PHD-TYPE"/>
    <property type="match status" value="1"/>
</dbReference>
<reference evidence="11 12" key="1">
    <citation type="submission" date="2024-03" db="EMBL/GenBank/DDBJ databases">
        <authorList>
            <person name="Gkanogiannis A."/>
            <person name="Becerra Lopez-Lavalle L."/>
        </authorList>
    </citation>
    <scope>NUCLEOTIDE SEQUENCE [LARGE SCALE GENOMIC DNA]</scope>
</reference>
<keyword evidence="4" id="KW-0479">Metal-binding</keyword>
<dbReference type="EMBL" id="OZ021737">
    <property type="protein sequence ID" value="CAK9319080.1"/>
    <property type="molecule type" value="Genomic_DNA"/>
</dbReference>
<dbReference type="Proteomes" id="UP001642487">
    <property type="component" value="Chromosome 3"/>
</dbReference>
<keyword evidence="12" id="KW-1185">Reference proteome</keyword>
<evidence type="ECO:0000256" key="2">
    <source>
        <dbReference type="ARBA" id="ARBA00012483"/>
    </source>
</evidence>
<evidence type="ECO:0000256" key="3">
    <source>
        <dbReference type="ARBA" id="ARBA00022679"/>
    </source>
</evidence>
<evidence type="ECO:0000256" key="9">
    <source>
        <dbReference type="SAM" id="MobiDB-lite"/>
    </source>
</evidence>
<keyword evidence="7" id="KW-0862">Zinc</keyword>
<evidence type="ECO:0000256" key="6">
    <source>
        <dbReference type="ARBA" id="ARBA00022786"/>
    </source>
</evidence>
<evidence type="ECO:0000259" key="10">
    <source>
        <dbReference type="PROSITE" id="PS50089"/>
    </source>
</evidence>
<dbReference type="SUPFAM" id="SSF57850">
    <property type="entry name" value="RING/U-box"/>
    <property type="match status" value="1"/>
</dbReference>
<proteinExistence type="predicted"/>
<gene>
    <name evidence="11" type="ORF">CITCOLO1_LOCUS11071</name>
</gene>
<accession>A0ABP0YF24</accession>
<evidence type="ECO:0000313" key="11">
    <source>
        <dbReference type="EMBL" id="CAK9319080.1"/>
    </source>
</evidence>
<dbReference type="SMART" id="SM00184">
    <property type="entry name" value="RING"/>
    <property type="match status" value="1"/>
</dbReference>
<dbReference type="Gene3D" id="3.30.40.10">
    <property type="entry name" value="Zinc/RING finger domain, C3HC4 (zinc finger)"/>
    <property type="match status" value="1"/>
</dbReference>
<evidence type="ECO:0000313" key="12">
    <source>
        <dbReference type="Proteomes" id="UP001642487"/>
    </source>
</evidence>
<dbReference type="PANTHER" id="PTHR46463:SF44">
    <property type="entry name" value="RING_U-BOX SUPERFAMILY PROTEIN"/>
    <property type="match status" value="1"/>
</dbReference>
<evidence type="ECO:0000256" key="7">
    <source>
        <dbReference type="ARBA" id="ARBA00022833"/>
    </source>
</evidence>
<keyword evidence="5 8" id="KW-0863">Zinc-finger</keyword>
<dbReference type="InterPro" id="IPR001841">
    <property type="entry name" value="Znf_RING"/>
</dbReference>
<keyword evidence="6" id="KW-0833">Ubl conjugation pathway</keyword>
<name>A0ABP0YF24_9ROSI</name>
<dbReference type="EC" id="2.3.2.27" evidence="2"/>
<evidence type="ECO:0000256" key="5">
    <source>
        <dbReference type="ARBA" id="ARBA00022771"/>
    </source>
</evidence>
<evidence type="ECO:0000256" key="1">
    <source>
        <dbReference type="ARBA" id="ARBA00000900"/>
    </source>
</evidence>
<dbReference type="InterPro" id="IPR013083">
    <property type="entry name" value="Znf_RING/FYVE/PHD"/>
</dbReference>
<dbReference type="PROSITE" id="PS50089">
    <property type="entry name" value="ZF_RING_2"/>
    <property type="match status" value="1"/>
</dbReference>
<evidence type="ECO:0000256" key="4">
    <source>
        <dbReference type="ARBA" id="ARBA00022723"/>
    </source>
</evidence>
<sequence length="233" mass="25884">MPNWRPPSALESDSRGLKLEPEITLLKTGATSFLSCWLDQRNHQRMGGCCCSTRNSHLSGTPAYYYCPLAIEERESSEIRSGSASMLLNAGHDLNLDLSIPNTYRSPPTPLPYDVVLKYPQQKDLSTVKETICGCSFKSAMKSVGELDSKSQDNPLLGGPPGKLEHSKSTGNATTPVAEEEDVCPICLEEYDSTYPEIITKCKHHFHLACLLEWTERSDACPICDKEMIFELH</sequence>
<keyword evidence="3" id="KW-0808">Transferase</keyword>
<dbReference type="Pfam" id="PF13639">
    <property type="entry name" value="zf-RING_2"/>
    <property type="match status" value="1"/>
</dbReference>
<feature type="region of interest" description="Disordered" evidence="9">
    <location>
        <begin position="146"/>
        <end position="175"/>
    </location>
</feature>
<comment type="catalytic activity">
    <reaction evidence="1">
        <text>S-ubiquitinyl-[E2 ubiquitin-conjugating enzyme]-L-cysteine + [acceptor protein]-L-lysine = [E2 ubiquitin-conjugating enzyme]-L-cysteine + N(6)-ubiquitinyl-[acceptor protein]-L-lysine.</text>
        <dbReference type="EC" id="2.3.2.27"/>
    </reaction>
</comment>
<organism evidence="11 12">
    <name type="scientific">Citrullus colocynthis</name>
    <name type="common">colocynth</name>
    <dbReference type="NCBI Taxonomy" id="252529"/>
    <lineage>
        <taxon>Eukaryota</taxon>
        <taxon>Viridiplantae</taxon>
        <taxon>Streptophyta</taxon>
        <taxon>Embryophyta</taxon>
        <taxon>Tracheophyta</taxon>
        <taxon>Spermatophyta</taxon>
        <taxon>Magnoliopsida</taxon>
        <taxon>eudicotyledons</taxon>
        <taxon>Gunneridae</taxon>
        <taxon>Pentapetalae</taxon>
        <taxon>rosids</taxon>
        <taxon>fabids</taxon>
        <taxon>Cucurbitales</taxon>
        <taxon>Cucurbitaceae</taxon>
        <taxon>Benincaseae</taxon>
        <taxon>Citrullus</taxon>
    </lineage>
</organism>
<protein>
    <recommendedName>
        <fullName evidence="2">RING-type E3 ubiquitin transferase</fullName>
        <ecNumber evidence="2">2.3.2.27</ecNumber>
    </recommendedName>
</protein>